<keyword evidence="3" id="KW-1015">Disulfide bond</keyword>
<feature type="domain" description="Thioredoxin" evidence="5">
    <location>
        <begin position="229"/>
        <end position="369"/>
    </location>
</feature>
<accession>A0ABQ3I8A6</accession>
<evidence type="ECO:0000256" key="2">
    <source>
        <dbReference type="ARBA" id="ARBA00022748"/>
    </source>
</evidence>
<reference evidence="7" key="1">
    <citation type="journal article" date="2019" name="Int. J. Syst. Evol. Microbiol.">
        <title>The Global Catalogue of Microorganisms (GCM) 10K type strain sequencing project: providing services to taxonomists for standard genome sequencing and annotation.</title>
        <authorList>
            <consortium name="The Broad Institute Genomics Platform"/>
            <consortium name="The Broad Institute Genome Sequencing Center for Infectious Disease"/>
            <person name="Wu L."/>
            <person name="Ma J."/>
        </authorList>
    </citation>
    <scope>NUCLEOTIDE SEQUENCE [LARGE SCALE GENOMIC DNA]</scope>
    <source>
        <strain evidence="7">CGMCC 1.15111</strain>
    </source>
</reference>
<evidence type="ECO:0000313" key="7">
    <source>
        <dbReference type="Proteomes" id="UP000658258"/>
    </source>
</evidence>
<keyword evidence="4" id="KW-0676">Redox-active center</keyword>
<evidence type="ECO:0000256" key="1">
    <source>
        <dbReference type="ARBA" id="ARBA00004196"/>
    </source>
</evidence>
<evidence type="ECO:0000256" key="3">
    <source>
        <dbReference type="ARBA" id="ARBA00023157"/>
    </source>
</evidence>
<dbReference type="Pfam" id="PF00578">
    <property type="entry name" value="AhpC-TSA"/>
    <property type="match status" value="1"/>
</dbReference>
<keyword evidence="7" id="KW-1185">Reference proteome</keyword>
<name>A0ABQ3I8A6_9BACT</name>
<organism evidence="6 7">
    <name type="scientific">Roseivirga thermotolerans</name>
    <dbReference type="NCBI Taxonomy" id="1758176"/>
    <lineage>
        <taxon>Bacteria</taxon>
        <taxon>Pseudomonadati</taxon>
        <taxon>Bacteroidota</taxon>
        <taxon>Cytophagia</taxon>
        <taxon>Cytophagales</taxon>
        <taxon>Roseivirgaceae</taxon>
        <taxon>Roseivirga</taxon>
    </lineage>
</organism>
<dbReference type="CDD" id="cd02966">
    <property type="entry name" value="TlpA_like_family"/>
    <property type="match status" value="1"/>
</dbReference>
<dbReference type="InterPro" id="IPR000866">
    <property type="entry name" value="AhpC/TSA"/>
</dbReference>
<evidence type="ECO:0000259" key="5">
    <source>
        <dbReference type="PROSITE" id="PS51352"/>
    </source>
</evidence>
<keyword evidence="2" id="KW-0201">Cytochrome c-type biogenesis</keyword>
<dbReference type="Pfam" id="PF14289">
    <property type="entry name" value="DUF4369"/>
    <property type="match status" value="1"/>
</dbReference>
<dbReference type="InterPro" id="IPR036249">
    <property type="entry name" value="Thioredoxin-like_sf"/>
</dbReference>
<dbReference type="PROSITE" id="PS51257">
    <property type="entry name" value="PROKAR_LIPOPROTEIN"/>
    <property type="match status" value="1"/>
</dbReference>
<dbReference type="PANTHER" id="PTHR42852:SF6">
    <property type="entry name" value="THIOL:DISULFIDE INTERCHANGE PROTEIN DSBE"/>
    <property type="match status" value="1"/>
</dbReference>
<dbReference type="InterPro" id="IPR013766">
    <property type="entry name" value="Thioredoxin_domain"/>
</dbReference>
<sequence>MKKYIGIWALAILSACGSNTPGKVTISGTIENAIPQGEVVLERFEIGQVSPVKTVYSDHEGNFSMDLELSEPGFYRLNIYGEQFETLVLDNENIKVKAAGKAGEFIEATGSDDMDNLKEVYAYLDTYQAKMQGINQRFLTAQSEGNQELMEELRAQALELETAKVDRLKKMAMSFESSLVSLLITDFISNKTDEFAFLDSLATKLQKEIPNSSDVQYFAENVEAFRPAVAMGEVAPDITMETPDGEMLSLSDLRGKYVLLDFWAAWCKPCRMENPNVVRMYEKYNDEGFEVFSVSLDRSKQQWIDAIEKDGLVWPYHVSDLKYFQSAAAITYKINAIPFALLLDPEGRVIGKNLRGRALEAKLASIFGE</sequence>
<dbReference type="InterPro" id="IPR025380">
    <property type="entry name" value="DUF4369"/>
</dbReference>
<dbReference type="Proteomes" id="UP000658258">
    <property type="component" value="Unassembled WGS sequence"/>
</dbReference>
<dbReference type="InterPro" id="IPR050553">
    <property type="entry name" value="Thioredoxin_ResA/DsbE_sf"/>
</dbReference>
<protein>
    <submittedName>
        <fullName evidence="6">Thiol:disulfide interchange protein</fullName>
    </submittedName>
</protein>
<evidence type="ECO:0000256" key="4">
    <source>
        <dbReference type="ARBA" id="ARBA00023284"/>
    </source>
</evidence>
<dbReference type="PANTHER" id="PTHR42852">
    <property type="entry name" value="THIOL:DISULFIDE INTERCHANGE PROTEIN DSBE"/>
    <property type="match status" value="1"/>
</dbReference>
<dbReference type="EMBL" id="BNAG01000002">
    <property type="protein sequence ID" value="GHE63380.1"/>
    <property type="molecule type" value="Genomic_DNA"/>
</dbReference>
<dbReference type="Gene3D" id="3.40.30.10">
    <property type="entry name" value="Glutaredoxin"/>
    <property type="match status" value="1"/>
</dbReference>
<comment type="subcellular location">
    <subcellularLocation>
        <location evidence="1">Cell envelope</location>
    </subcellularLocation>
</comment>
<dbReference type="RefSeq" id="WP_189629933.1">
    <property type="nucleotide sequence ID" value="NZ_BNAG01000002.1"/>
</dbReference>
<gene>
    <name evidence="6" type="ORF">GCM10011340_18390</name>
</gene>
<comment type="caution">
    <text evidence="6">The sequence shown here is derived from an EMBL/GenBank/DDBJ whole genome shotgun (WGS) entry which is preliminary data.</text>
</comment>
<evidence type="ECO:0000313" key="6">
    <source>
        <dbReference type="EMBL" id="GHE63380.1"/>
    </source>
</evidence>
<proteinExistence type="predicted"/>
<dbReference type="SUPFAM" id="SSF52833">
    <property type="entry name" value="Thioredoxin-like"/>
    <property type="match status" value="1"/>
</dbReference>
<dbReference type="PROSITE" id="PS51352">
    <property type="entry name" value="THIOREDOXIN_2"/>
    <property type="match status" value="1"/>
</dbReference>